<evidence type="ECO:0000313" key="2">
    <source>
        <dbReference type="Proteomes" id="UP001165960"/>
    </source>
</evidence>
<protein>
    <submittedName>
        <fullName evidence="1">Uncharacterized protein</fullName>
    </submittedName>
</protein>
<accession>A0ACC2RVJ8</accession>
<organism evidence="1 2">
    <name type="scientific">Entomophthora muscae</name>
    <dbReference type="NCBI Taxonomy" id="34485"/>
    <lineage>
        <taxon>Eukaryota</taxon>
        <taxon>Fungi</taxon>
        <taxon>Fungi incertae sedis</taxon>
        <taxon>Zoopagomycota</taxon>
        <taxon>Entomophthoromycotina</taxon>
        <taxon>Entomophthoromycetes</taxon>
        <taxon>Entomophthorales</taxon>
        <taxon>Entomophthoraceae</taxon>
        <taxon>Entomophthora</taxon>
    </lineage>
</organism>
<proteinExistence type="predicted"/>
<evidence type="ECO:0000313" key="1">
    <source>
        <dbReference type="EMBL" id="KAJ9054043.1"/>
    </source>
</evidence>
<keyword evidence="2" id="KW-1185">Reference proteome</keyword>
<dbReference type="Proteomes" id="UP001165960">
    <property type="component" value="Unassembled WGS sequence"/>
</dbReference>
<sequence>MGNLPPPPRLGAAFLCNPRKSRKVCPRQLPRLAPPRNRRPKINCLSPPDLVCKSHFRMLTTARNSTPQNLNISNSPAI</sequence>
<dbReference type="EMBL" id="QTSX02006471">
    <property type="protein sequence ID" value="KAJ9054043.1"/>
    <property type="molecule type" value="Genomic_DNA"/>
</dbReference>
<name>A0ACC2RVJ8_9FUNG</name>
<reference evidence="1" key="1">
    <citation type="submission" date="2022-04" db="EMBL/GenBank/DDBJ databases">
        <title>Genome of the entomopathogenic fungus Entomophthora muscae.</title>
        <authorList>
            <person name="Elya C."/>
            <person name="Lovett B.R."/>
            <person name="Lee E."/>
            <person name="Macias A.M."/>
            <person name="Hajek A.E."/>
            <person name="De Bivort B.L."/>
            <person name="Kasson M.T."/>
            <person name="De Fine Licht H.H."/>
            <person name="Stajich J.E."/>
        </authorList>
    </citation>
    <scope>NUCLEOTIDE SEQUENCE</scope>
    <source>
        <strain evidence="1">Berkeley</strain>
    </source>
</reference>
<gene>
    <name evidence="1" type="ORF">DSO57_1018609</name>
</gene>
<comment type="caution">
    <text evidence="1">The sequence shown here is derived from an EMBL/GenBank/DDBJ whole genome shotgun (WGS) entry which is preliminary data.</text>
</comment>